<dbReference type="InterPro" id="IPR020846">
    <property type="entry name" value="MFS_dom"/>
</dbReference>
<dbReference type="InterPro" id="IPR005828">
    <property type="entry name" value="MFS_sugar_transport-like"/>
</dbReference>
<dbReference type="GO" id="GO:0055085">
    <property type="term" value="P:transmembrane transport"/>
    <property type="evidence" value="ECO:0000318"/>
    <property type="project" value="GO_Central"/>
</dbReference>
<feature type="transmembrane region" description="Helical" evidence="9">
    <location>
        <begin position="101"/>
        <end position="122"/>
    </location>
</feature>
<dbReference type="CDD" id="cd17358">
    <property type="entry name" value="MFS_GLUT6_8_Class3_like"/>
    <property type="match status" value="1"/>
</dbReference>
<feature type="transmembrane region" description="Helical" evidence="9">
    <location>
        <begin position="405"/>
        <end position="425"/>
    </location>
</feature>
<comment type="similarity">
    <text evidence="7">Belongs to the major facilitator superfamily. Sugar transporter (TC 2.A.1.1) family. Trehalose transporter subfamily.</text>
</comment>
<feature type="transmembrane region" description="Helical" evidence="9">
    <location>
        <begin position="304"/>
        <end position="327"/>
    </location>
</feature>
<keyword evidence="3 9" id="KW-0812">Transmembrane</keyword>
<evidence type="ECO:0000256" key="4">
    <source>
        <dbReference type="ARBA" id="ARBA00022989"/>
    </source>
</evidence>
<dbReference type="Proteomes" id="UP000000305">
    <property type="component" value="Unassembled WGS sequence"/>
</dbReference>
<dbReference type="SUPFAM" id="SSF103473">
    <property type="entry name" value="MFS general substrate transporter"/>
    <property type="match status" value="1"/>
</dbReference>
<dbReference type="HOGENOM" id="CLU_001265_30_5_1"/>
<dbReference type="PRINTS" id="PR00171">
    <property type="entry name" value="SUGRTRNSPORT"/>
</dbReference>
<comment type="subcellular location">
    <subcellularLocation>
        <location evidence="1">Cell membrane</location>
        <topology evidence="1">Multi-pass membrane protein</topology>
    </subcellularLocation>
</comment>
<proteinExistence type="inferred from homology"/>
<dbReference type="InParanoid" id="E9H6L9"/>
<feature type="transmembrane region" description="Helical" evidence="9">
    <location>
        <begin position="367"/>
        <end position="393"/>
    </location>
</feature>
<dbReference type="FunFam" id="1.20.1250.20:FF:000055">
    <property type="entry name" value="Facilitated trehalose transporter Tret1-2 homolog"/>
    <property type="match status" value="1"/>
</dbReference>
<dbReference type="Pfam" id="PF00083">
    <property type="entry name" value="Sugar_tr"/>
    <property type="match status" value="1"/>
</dbReference>
<gene>
    <name evidence="11" type="ORF">DAPPUDRAFT_326063</name>
</gene>
<keyword evidence="4 9" id="KW-1133">Transmembrane helix</keyword>
<feature type="transmembrane region" description="Helical" evidence="9">
    <location>
        <begin position="334"/>
        <end position="355"/>
    </location>
</feature>
<dbReference type="Gene3D" id="1.20.1250.20">
    <property type="entry name" value="MFS general substrate transporter like domains"/>
    <property type="match status" value="1"/>
</dbReference>
<dbReference type="InterPro" id="IPR005829">
    <property type="entry name" value="Sugar_transporter_CS"/>
</dbReference>
<dbReference type="InterPro" id="IPR003663">
    <property type="entry name" value="Sugar/inositol_transpt"/>
</dbReference>
<evidence type="ECO:0000256" key="5">
    <source>
        <dbReference type="ARBA" id="ARBA00023136"/>
    </source>
</evidence>
<feature type="transmembrane region" description="Helical" evidence="9">
    <location>
        <begin position="437"/>
        <end position="455"/>
    </location>
</feature>
<dbReference type="AlphaFoldDB" id="E9H6L9"/>
<accession>E9H6L9</accession>
<dbReference type="OMA" id="CWIRQLE"/>
<dbReference type="InterPro" id="IPR050549">
    <property type="entry name" value="MFS_Trehalose_Transporter"/>
</dbReference>
<evidence type="ECO:0000256" key="7">
    <source>
        <dbReference type="ARBA" id="ARBA00024348"/>
    </source>
</evidence>
<evidence type="ECO:0000256" key="1">
    <source>
        <dbReference type="ARBA" id="ARBA00004651"/>
    </source>
</evidence>
<dbReference type="OrthoDB" id="6612291at2759"/>
<evidence type="ECO:0000313" key="12">
    <source>
        <dbReference type="Proteomes" id="UP000000305"/>
    </source>
</evidence>
<dbReference type="EMBL" id="GL732598">
    <property type="protein sequence ID" value="EFX72611.1"/>
    <property type="molecule type" value="Genomic_DNA"/>
</dbReference>
<feature type="transmembrane region" description="Helical" evidence="9">
    <location>
        <begin position="21"/>
        <end position="40"/>
    </location>
</feature>
<dbReference type="NCBIfam" id="TIGR00879">
    <property type="entry name" value="SP"/>
    <property type="match status" value="1"/>
</dbReference>
<dbReference type="GO" id="GO:0051119">
    <property type="term" value="F:sugar transmembrane transporter activity"/>
    <property type="evidence" value="ECO:0007669"/>
    <property type="project" value="InterPro"/>
</dbReference>
<protein>
    <recommendedName>
        <fullName evidence="10">Major facilitator superfamily (MFS) profile domain-containing protein</fullName>
    </recommendedName>
</protein>
<evidence type="ECO:0000313" key="11">
    <source>
        <dbReference type="EMBL" id="EFX72611.1"/>
    </source>
</evidence>
<dbReference type="PhylomeDB" id="E9H6L9"/>
<dbReference type="PROSITE" id="PS00217">
    <property type="entry name" value="SUGAR_TRANSPORT_2"/>
    <property type="match status" value="1"/>
</dbReference>
<dbReference type="FunCoup" id="E9H6L9">
    <property type="interactions" value="174"/>
</dbReference>
<dbReference type="KEGG" id="dpx:DAPPUDRAFT_326063"/>
<feature type="transmembrane region" description="Helical" evidence="9">
    <location>
        <begin position="187"/>
        <end position="206"/>
    </location>
</feature>
<dbReference type="InterPro" id="IPR036259">
    <property type="entry name" value="MFS_trans_sf"/>
</dbReference>
<name>E9H6L9_DAPPU</name>
<reference evidence="11 12" key="1">
    <citation type="journal article" date="2011" name="Science">
        <title>The ecoresponsive genome of Daphnia pulex.</title>
        <authorList>
            <person name="Colbourne J.K."/>
            <person name="Pfrender M.E."/>
            <person name="Gilbert D."/>
            <person name="Thomas W.K."/>
            <person name="Tucker A."/>
            <person name="Oakley T.H."/>
            <person name="Tokishita S."/>
            <person name="Aerts A."/>
            <person name="Arnold G.J."/>
            <person name="Basu M.K."/>
            <person name="Bauer D.J."/>
            <person name="Caceres C.E."/>
            <person name="Carmel L."/>
            <person name="Casola C."/>
            <person name="Choi J.H."/>
            <person name="Detter J.C."/>
            <person name="Dong Q."/>
            <person name="Dusheyko S."/>
            <person name="Eads B.D."/>
            <person name="Frohlich T."/>
            <person name="Geiler-Samerotte K.A."/>
            <person name="Gerlach D."/>
            <person name="Hatcher P."/>
            <person name="Jogdeo S."/>
            <person name="Krijgsveld J."/>
            <person name="Kriventseva E.V."/>
            <person name="Kultz D."/>
            <person name="Laforsch C."/>
            <person name="Lindquist E."/>
            <person name="Lopez J."/>
            <person name="Manak J.R."/>
            <person name="Muller J."/>
            <person name="Pangilinan J."/>
            <person name="Patwardhan R.P."/>
            <person name="Pitluck S."/>
            <person name="Pritham E.J."/>
            <person name="Rechtsteiner A."/>
            <person name="Rho M."/>
            <person name="Rogozin I.B."/>
            <person name="Sakarya O."/>
            <person name="Salamov A."/>
            <person name="Schaack S."/>
            <person name="Shapiro H."/>
            <person name="Shiga Y."/>
            <person name="Skalitzky C."/>
            <person name="Smith Z."/>
            <person name="Souvorov A."/>
            <person name="Sung W."/>
            <person name="Tang Z."/>
            <person name="Tsuchiya D."/>
            <person name="Tu H."/>
            <person name="Vos H."/>
            <person name="Wang M."/>
            <person name="Wolf Y.I."/>
            <person name="Yamagata H."/>
            <person name="Yamada T."/>
            <person name="Ye Y."/>
            <person name="Shaw J.R."/>
            <person name="Andrews J."/>
            <person name="Crease T.J."/>
            <person name="Tang H."/>
            <person name="Lucas S.M."/>
            <person name="Robertson H.M."/>
            <person name="Bork P."/>
            <person name="Koonin E.V."/>
            <person name="Zdobnov E.M."/>
            <person name="Grigoriev I.V."/>
            <person name="Lynch M."/>
            <person name="Boore J.L."/>
        </authorList>
    </citation>
    <scope>NUCLEOTIDE SEQUENCE [LARGE SCALE GENOMIC DNA]</scope>
</reference>
<keyword evidence="12" id="KW-1185">Reference proteome</keyword>
<keyword evidence="6" id="KW-0325">Glycoprotein</keyword>
<evidence type="ECO:0000256" key="8">
    <source>
        <dbReference type="RuleBase" id="RU003346"/>
    </source>
</evidence>
<dbReference type="PANTHER" id="PTHR48021:SF1">
    <property type="entry name" value="GH07001P-RELATED"/>
    <property type="match status" value="1"/>
</dbReference>
<feature type="transmembrane region" description="Helical" evidence="9">
    <location>
        <begin position="128"/>
        <end position="149"/>
    </location>
</feature>
<sequence>MESAITDNEIDFSKANKRPQILAALAAAFSAFVMGTTFGWSSPVQPQLQQNSTLNTVVDQNSTWYIDLDDDQMSWVGSLINIGASVGAICGGYLMDRFGRVFVLMAVSIPFFTGWLFIVLAVDPLMLYVGRLLGGLAAGICCAVAPCYIGEISIPDIRGTVGYFFSTNIGLGILFTQILGLGLDWRFISGVCAITPLVLFALLYFVPESPYFLVKNNKMDKAAKSLQWLRGNLFNVEAELAQIKSRVIEDKTQQLNLRDFLRPWAYKPILIGIAVMVFQQFSGLNAALFYSVEILQVAGSNLDALVSAVVVIITLLIGNFLGAVVVGRLGRRPLFMISEAIACLSMCVLGSYFYILTNDPEAAKPLAWLPLTSLIVFISGIGMGLGPLPWIISSEVLPAKIRGQGSSIAALANFGLSFIVTKTFIDIQRAVTPAGAFWFYGGFCLLGILFALFLLPETKDKTSEQIEAFFVTPNHNVE</sequence>
<keyword evidence="2" id="KW-1003">Cell membrane</keyword>
<evidence type="ECO:0000256" key="3">
    <source>
        <dbReference type="ARBA" id="ARBA00022692"/>
    </source>
</evidence>
<evidence type="ECO:0000256" key="9">
    <source>
        <dbReference type="SAM" id="Phobius"/>
    </source>
</evidence>
<keyword evidence="5 9" id="KW-0472">Membrane</keyword>
<keyword evidence="8" id="KW-0813">Transport</keyword>
<organism evidence="11 12">
    <name type="scientific">Daphnia pulex</name>
    <name type="common">Water flea</name>
    <dbReference type="NCBI Taxonomy" id="6669"/>
    <lineage>
        <taxon>Eukaryota</taxon>
        <taxon>Metazoa</taxon>
        <taxon>Ecdysozoa</taxon>
        <taxon>Arthropoda</taxon>
        <taxon>Crustacea</taxon>
        <taxon>Branchiopoda</taxon>
        <taxon>Diplostraca</taxon>
        <taxon>Cladocera</taxon>
        <taxon>Anomopoda</taxon>
        <taxon>Daphniidae</taxon>
        <taxon>Daphnia</taxon>
    </lineage>
</organism>
<evidence type="ECO:0000256" key="2">
    <source>
        <dbReference type="ARBA" id="ARBA00022475"/>
    </source>
</evidence>
<feature type="transmembrane region" description="Helical" evidence="9">
    <location>
        <begin position="161"/>
        <end position="181"/>
    </location>
</feature>
<evidence type="ECO:0000256" key="6">
    <source>
        <dbReference type="ARBA" id="ARBA00023180"/>
    </source>
</evidence>
<feature type="transmembrane region" description="Helical" evidence="9">
    <location>
        <begin position="269"/>
        <end position="292"/>
    </location>
</feature>
<dbReference type="GO" id="GO:0005886">
    <property type="term" value="C:plasma membrane"/>
    <property type="evidence" value="ECO:0007669"/>
    <property type="project" value="UniProtKB-SubCell"/>
</dbReference>
<dbReference type="eggNOG" id="KOG0254">
    <property type="taxonomic scope" value="Eukaryota"/>
</dbReference>
<feature type="domain" description="Major facilitator superfamily (MFS) profile" evidence="10">
    <location>
        <begin position="23"/>
        <end position="459"/>
    </location>
</feature>
<feature type="transmembrane region" description="Helical" evidence="9">
    <location>
        <begin position="73"/>
        <end position="94"/>
    </location>
</feature>
<dbReference type="GO" id="GO:0022857">
    <property type="term" value="F:transmembrane transporter activity"/>
    <property type="evidence" value="ECO:0000318"/>
    <property type="project" value="GO_Central"/>
</dbReference>
<evidence type="ECO:0000259" key="10">
    <source>
        <dbReference type="PROSITE" id="PS50850"/>
    </source>
</evidence>
<dbReference type="PANTHER" id="PTHR48021">
    <property type="match status" value="1"/>
</dbReference>
<dbReference type="InterPro" id="IPR044775">
    <property type="entry name" value="MFS_ERD6/Tret1-like"/>
</dbReference>
<dbReference type="GO" id="GO:0016020">
    <property type="term" value="C:membrane"/>
    <property type="evidence" value="ECO:0000318"/>
    <property type="project" value="GO_Central"/>
</dbReference>
<dbReference type="PROSITE" id="PS50850">
    <property type="entry name" value="MFS"/>
    <property type="match status" value="1"/>
</dbReference>